<dbReference type="EMBL" id="AP012338">
    <property type="protein sequence ID" value="BAM03567.1"/>
    <property type="molecule type" value="Genomic_DNA"/>
</dbReference>
<accession>I0IE79</accession>
<dbReference type="GO" id="GO:0004616">
    <property type="term" value="F:phosphogluconate dehydrogenase (decarboxylating) activity"/>
    <property type="evidence" value="ECO:0007669"/>
    <property type="project" value="UniProtKB-EC"/>
</dbReference>
<evidence type="ECO:0000256" key="13">
    <source>
        <dbReference type="PIRSR" id="PIRSR000109-2"/>
    </source>
</evidence>
<reference evidence="16 17" key="1">
    <citation type="submission" date="2012-02" db="EMBL/GenBank/DDBJ databases">
        <title>Complete genome sequence of Phycisphaera mikurensis NBRC 102666.</title>
        <authorList>
            <person name="Ankai A."/>
            <person name="Hosoyama A."/>
            <person name="Terui Y."/>
            <person name="Sekine M."/>
            <person name="Fukai R."/>
            <person name="Kato Y."/>
            <person name="Nakamura S."/>
            <person name="Yamada-Narita S."/>
            <person name="Kawakoshi A."/>
            <person name="Fukunaga Y."/>
            <person name="Yamazaki S."/>
            <person name="Fujita N."/>
        </authorList>
    </citation>
    <scope>NUCLEOTIDE SEQUENCE [LARGE SCALE GENOMIC DNA]</scope>
    <source>
        <strain evidence="17">NBRC 102666 / KCTC 22515 / FYK2301M01</strain>
    </source>
</reference>
<proteinExistence type="inferred from homology"/>
<evidence type="ECO:0000256" key="14">
    <source>
        <dbReference type="RuleBase" id="RU000485"/>
    </source>
</evidence>
<evidence type="ECO:0000313" key="17">
    <source>
        <dbReference type="Proteomes" id="UP000007881"/>
    </source>
</evidence>
<dbReference type="PROSITE" id="PS00461">
    <property type="entry name" value="6PGD"/>
    <property type="match status" value="1"/>
</dbReference>
<dbReference type="OrthoDB" id="9804542at2"/>
<dbReference type="AlphaFoldDB" id="I0IE79"/>
<dbReference type="Proteomes" id="UP000007881">
    <property type="component" value="Chromosome"/>
</dbReference>
<evidence type="ECO:0000256" key="6">
    <source>
        <dbReference type="ARBA" id="ARBA00018193"/>
    </source>
</evidence>
<evidence type="ECO:0000256" key="7">
    <source>
        <dbReference type="ARBA" id="ARBA00023002"/>
    </source>
</evidence>
<feature type="binding site" evidence="13">
    <location>
        <position position="487"/>
    </location>
    <ligand>
        <name>substrate</name>
        <note>ligand shared between dimeric partners</note>
    </ligand>
</feature>
<feature type="active site" description="Proton donor" evidence="12">
    <location>
        <position position="223"/>
    </location>
</feature>
<feature type="binding site" evidence="13">
    <location>
        <position position="481"/>
    </location>
    <ligand>
        <name>substrate</name>
        <note>ligand shared between dimeric partners</note>
    </ligand>
</feature>
<feature type="binding site" description="in other chain" evidence="13">
    <location>
        <position position="322"/>
    </location>
    <ligand>
        <name>substrate</name>
        <note>ligand shared between dimeric partners</note>
    </ligand>
</feature>
<comment type="subunit">
    <text evidence="4 11">Homodimer.</text>
</comment>
<dbReference type="Gene3D" id="1.10.1040.10">
    <property type="entry name" value="N-(1-d-carboxylethyl)-l-norvaline Dehydrogenase, domain 2"/>
    <property type="match status" value="1"/>
</dbReference>
<dbReference type="NCBIfam" id="NF006765">
    <property type="entry name" value="PRK09287.1"/>
    <property type="match status" value="1"/>
</dbReference>
<name>I0IE79_PHYMF</name>
<feature type="binding site" description="in other chain" evidence="13">
    <location>
        <position position="224"/>
    </location>
    <ligand>
        <name>substrate</name>
        <note>ligand shared between dimeric partners</note>
    </ligand>
</feature>
<gene>
    <name evidence="16" type="primary">gnd</name>
    <name evidence="16" type="ordered locus">PSMK_14080</name>
</gene>
<dbReference type="RefSeq" id="WP_014436786.1">
    <property type="nucleotide sequence ID" value="NC_017080.1"/>
</dbReference>
<dbReference type="GO" id="GO:0019521">
    <property type="term" value="P:D-gluconate metabolic process"/>
    <property type="evidence" value="ECO:0007669"/>
    <property type="project" value="UniProtKB-KW"/>
</dbReference>
<dbReference type="FunFam" id="1.10.1040.10:FF:000002">
    <property type="entry name" value="6-phosphogluconate dehydrogenase, decarboxylating"/>
    <property type="match status" value="1"/>
</dbReference>
<protein>
    <recommendedName>
        <fullName evidence="6 11">6-phosphogluconate dehydrogenase, decarboxylating</fullName>
        <ecNumber evidence="5 11">1.1.1.44</ecNumber>
    </recommendedName>
</protein>
<feature type="active site" description="Proton acceptor" evidence="12">
    <location>
        <position position="216"/>
    </location>
</feature>
<keyword evidence="9 11" id="KW-0570">Pentose shunt</keyword>
<evidence type="ECO:0000256" key="10">
    <source>
        <dbReference type="ARBA" id="ARBA00048640"/>
    </source>
</evidence>
<evidence type="ECO:0000256" key="11">
    <source>
        <dbReference type="PIRNR" id="PIRNR000109"/>
    </source>
</evidence>
<dbReference type="GO" id="GO:0050661">
    <property type="term" value="F:NADP binding"/>
    <property type="evidence" value="ECO:0007669"/>
    <property type="project" value="InterPro"/>
</dbReference>
<feature type="domain" description="6-phosphogluconate dehydrogenase C-terminal" evidence="15">
    <location>
        <begin position="212"/>
        <end position="505"/>
    </location>
</feature>
<evidence type="ECO:0000313" key="16">
    <source>
        <dbReference type="EMBL" id="BAM03567.1"/>
    </source>
</evidence>
<dbReference type="InterPro" id="IPR006113">
    <property type="entry name" value="6PGDH_Gnd/GntZ"/>
</dbReference>
<dbReference type="eggNOG" id="COG0362">
    <property type="taxonomic scope" value="Bacteria"/>
</dbReference>
<evidence type="ECO:0000256" key="3">
    <source>
        <dbReference type="ARBA" id="ARBA00008419"/>
    </source>
</evidence>
<evidence type="ECO:0000256" key="2">
    <source>
        <dbReference type="ARBA" id="ARBA00004874"/>
    </source>
</evidence>
<dbReference type="SUPFAM" id="SSF51735">
    <property type="entry name" value="NAD(P)-binding Rossmann-fold domains"/>
    <property type="match status" value="1"/>
</dbReference>
<dbReference type="SMART" id="SM01350">
    <property type="entry name" value="6PGD"/>
    <property type="match status" value="1"/>
</dbReference>
<dbReference type="InterPro" id="IPR008927">
    <property type="entry name" value="6-PGluconate_DH-like_C_sf"/>
</dbReference>
<dbReference type="PANTHER" id="PTHR11811">
    <property type="entry name" value="6-PHOSPHOGLUCONATE DEHYDROGENASE"/>
    <property type="match status" value="1"/>
</dbReference>
<dbReference type="Pfam" id="PF03446">
    <property type="entry name" value="NAD_binding_2"/>
    <property type="match status" value="1"/>
</dbReference>
<dbReference type="Pfam" id="PF00393">
    <property type="entry name" value="6PGD"/>
    <property type="match status" value="1"/>
</dbReference>
<dbReference type="Gene3D" id="1.20.5.320">
    <property type="entry name" value="6-Phosphogluconate Dehydrogenase, domain 3"/>
    <property type="match status" value="1"/>
</dbReference>
<keyword evidence="17" id="KW-1185">Reference proteome</keyword>
<evidence type="ECO:0000259" key="15">
    <source>
        <dbReference type="SMART" id="SM01350"/>
    </source>
</evidence>
<dbReference type="NCBIfam" id="TIGR00873">
    <property type="entry name" value="gnd"/>
    <property type="match status" value="1"/>
</dbReference>
<keyword evidence="11 14" id="KW-0521">NADP</keyword>
<dbReference type="InterPro" id="IPR006184">
    <property type="entry name" value="6PGdom_BS"/>
</dbReference>
<comment type="pathway">
    <text evidence="2 11 14">Carbohydrate degradation; pentose phosphate pathway; D-ribulose 5-phosphate from D-glucose 6-phosphate (oxidative stage): step 3/3.</text>
</comment>
<dbReference type="InterPro" id="IPR036291">
    <property type="entry name" value="NAD(P)-bd_dom_sf"/>
</dbReference>
<dbReference type="PRINTS" id="PR00076">
    <property type="entry name" value="6PGDHDRGNASE"/>
</dbReference>
<dbReference type="PIRSF" id="PIRSF000109">
    <property type="entry name" value="6PGD"/>
    <property type="match status" value="1"/>
</dbReference>
<dbReference type="InterPro" id="IPR013328">
    <property type="entry name" value="6PGD_dom2"/>
</dbReference>
<evidence type="ECO:0000256" key="5">
    <source>
        <dbReference type="ARBA" id="ARBA00013011"/>
    </source>
</evidence>
<evidence type="ECO:0000256" key="9">
    <source>
        <dbReference type="ARBA" id="ARBA00023126"/>
    </source>
</evidence>
<dbReference type="UniPathway" id="UPA00115">
    <property type="reaction ID" value="UER00410"/>
</dbReference>
<organism evidence="16 17">
    <name type="scientific">Phycisphaera mikurensis (strain NBRC 102666 / KCTC 22515 / FYK2301M01)</name>
    <dbReference type="NCBI Taxonomy" id="1142394"/>
    <lineage>
        <taxon>Bacteria</taxon>
        <taxon>Pseudomonadati</taxon>
        <taxon>Planctomycetota</taxon>
        <taxon>Phycisphaerae</taxon>
        <taxon>Phycisphaerales</taxon>
        <taxon>Phycisphaeraceae</taxon>
        <taxon>Phycisphaera</taxon>
    </lineage>
</organism>
<dbReference type="PATRIC" id="fig|1142394.8.peg.1444"/>
<dbReference type="EC" id="1.1.1.44" evidence="5 11"/>
<feature type="binding site" description="in other chain" evidence="13">
    <location>
        <position position="116"/>
    </location>
    <ligand>
        <name>substrate</name>
        <note>ligand shared between dimeric partners</note>
    </ligand>
</feature>
<sequence length="514" mass="56807">MPEPTSDIGLIGLAVMGQNLVLNMADHGFDVAVYNRTTSVMEDFIKEVEAEQPSASRVHGHAELADFVASIKCPRKIVLMVQSTAVASTDRDAVDKVTDQLEPLLQEGDLIIDGGNSNWNATIRREKEYAAKGIRFFGSGVSGGELGARFGPSLMPGGDPEAWESLKPIWEAIAAKVDRETGKPIERFDPSNPVTLEEGEPCTGYIGANGAGHYVKMVHNGIEYIDMQLICEAYFLMKQLIGMQPDEMSQVFARWNEGDLDSFLIEITTDILQQRDPTDPSRFFVDVVLDTAGQKGTGKWTSISALDMGIPANAMAEAVFARCLSAIKDERVAASEVLRGPAEAVDFGDQGEFIENIREALYCSKICAYAQGFQLMREAQNEFDWDLDFGQIAAMFRGGCIIRARFLQKITDAYAEDPKLANLLLNDYFNEAVNKGQAAWRKVVSLAVLNGVAVPAFASALAYFDSYRTATLPQNLLQAQRDYFGAHTYERVDRPRGEKFHVDWPEENRPQLTL</sequence>
<dbReference type="STRING" id="1142394.PSMK_14080"/>
<dbReference type="InterPro" id="IPR006114">
    <property type="entry name" value="6PGDH_C"/>
</dbReference>
<dbReference type="KEGG" id="phm:PSMK_14080"/>
<comment type="catalytic activity">
    <reaction evidence="10 11 14">
        <text>6-phospho-D-gluconate + NADP(+) = D-ribulose 5-phosphate + CO2 + NADPH</text>
        <dbReference type="Rhea" id="RHEA:10116"/>
        <dbReference type="ChEBI" id="CHEBI:16526"/>
        <dbReference type="ChEBI" id="CHEBI:57783"/>
        <dbReference type="ChEBI" id="CHEBI:58121"/>
        <dbReference type="ChEBI" id="CHEBI:58349"/>
        <dbReference type="ChEBI" id="CHEBI:58759"/>
        <dbReference type="EC" id="1.1.1.44"/>
    </reaction>
</comment>
<dbReference type="InterPro" id="IPR006183">
    <property type="entry name" value="Pgluconate_DH"/>
</dbReference>
<dbReference type="InterPro" id="IPR006115">
    <property type="entry name" value="6PGDH_NADP-bd"/>
</dbReference>
<evidence type="ECO:0000256" key="8">
    <source>
        <dbReference type="ARBA" id="ARBA00023064"/>
    </source>
</evidence>
<dbReference type="SUPFAM" id="SSF48179">
    <property type="entry name" value="6-phosphogluconate dehydrogenase C-terminal domain-like"/>
    <property type="match status" value="1"/>
</dbReference>
<comment type="similarity">
    <text evidence="3 11 14">Belongs to the 6-phosphogluconate dehydrogenase family.</text>
</comment>
<dbReference type="GO" id="GO:0006098">
    <property type="term" value="P:pentose-phosphate shunt"/>
    <property type="evidence" value="ECO:0007669"/>
    <property type="project" value="UniProtKB-UniPathway"/>
</dbReference>
<evidence type="ECO:0000256" key="1">
    <source>
        <dbReference type="ARBA" id="ARBA00002526"/>
    </source>
</evidence>
<keyword evidence="7 11" id="KW-0560">Oxidoreductase</keyword>
<feature type="binding site" description="in other chain" evidence="13">
    <location>
        <begin position="142"/>
        <end position="144"/>
    </location>
    <ligand>
        <name>substrate</name>
        <note>ligand shared between dimeric partners</note>
    </ligand>
</feature>
<comment type="function">
    <text evidence="1 11">Catalyzes the oxidative decarboxylation of 6-phosphogluconate to ribulose 5-phosphate and CO(2), with concomitant reduction of NADP to NADPH.</text>
</comment>
<keyword evidence="8 14" id="KW-0311">Gluconate utilization</keyword>
<feature type="binding site" description="in other chain" evidence="13">
    <location>
        <position position="295"/>
    </location>
    <ligand>
        <name>substrate</name>
        <note>ligand shared between dimeric partners</note>
    </ligand>
</feature>
<evidence type="ECO:0000256" key="4">
    <source>
        <dbReference type="ARBA" id="ARBA00011738"/>
    </source>
</evidence>
<dbReference type="Gene3D" id="3.40.50.720">
    <property type="entry name" value="NAD(P)-binding Rossmann-like Domain"/>
    <property type="match status" value="1"/>
</dbReference>
<evidence type="ECO:0000256" key="12">
    <source>
        <dbReference type="PIRSR" id="PIRSR000109-1"/>
    </source>
</evidence>
<dbReference type="HOGENOM" id="CLU_024540_4_2_0"/>
<feature type="binding site" description="in other chain" evidence="13">
    <location>
        <begin position="219"/>
        <end position="220"/>
    </location>
    <ligand>
        <name>substrate</name>
        <note>ligand shared between dimeric partners</note>
    </ligand>
</feature>